<evidence type="ECO:0000313" key="2">
    <source>
        <dbReference type="Proteomes" id="UP001301566"/>
    </source>
</evidence>
<dbReference type="EMBL" id="OR420740">
    <property type="protein sequence ID" value="WMM95234.1"/>
    <property type="molecule type" value="Genomic_DNA"/>
</dbReference>
<name>A0AAX3ZXD3_9CAUD</name>
<accession>A0AAX3ZXD3</accession>
<evidence type="ECO:0000313" key="1">
    <source>
        <dbReference type="EMBL" id="WMM95234.1"/>
    </source>
</evidence>
<organism evidence="1 2">
    <name type="scientific">Roseobacter phage CRP-114</name>
    <dbReference type="NCBI Taxonomy" id="3072842"/>
    <lineage>
        <taxon>Viruses</taxon>
        <taxon>Duplodnaviria</taxon>
        <taxon>Heunggongvirae</taxon>
        <taxon>Uroviricota</taxon>
        <taxon>Caudoviricetes</taxon>
        <taxon>Autographivirales</taxon>
        <taxon>Autographivirales incertae sedis</taxon>
        <taxon>Dynamenevirus</taxon>
        <taxon>Dynamenevirus CRP114</taxon>
    </lineage>
</organism>
<reference evidence="1 2" key="1">
    <citation type="submission" date="2023-08" db="EMBL/GenBank/DDBJ databases">
        <authorList>
            <person name="Du S."/>
            <person name="Wu Z."/>
            <person name="Wu Y."/>
            <person name="Yang M."/>
            <person name="Shao J."/>
            <person name="Liu H."/>
            <person name="Zhao Y."/>
            <person name="Zhang Z."/>
        </authorList>
    </citation>
    <scope>NUCLEOTIDE SEQUENCE [LARGE SCALE GENOMIC DNA]</scope>
</reference>
<dbReference type="Proteomes" id="UP001301566">
    <property type="component" value="Segment"/>
</dbReference>
<dbReference type="Pfam" id="PF17212">
    <property type="entry name" value="Tube"/>
    <property type="match status" value="1"/>
</dbReference>
<proteinExistence type="predicted"/>
<dbReference type="InterPro" id="IPR033767">
    <property type="entry name" value="Tail_Gp11"/>
</dbReference>
<gene>
    <name evidence="1" type="ORF">CRP114_gp35</name>
</gene>
<protein>
    <submittedName>
        <fullName evidence="1">Tail tubular protein A</fullName>
    </submittedName>
</protein>
<sequence length="195" mass="22192">MTKPSSMTELEAVNVLLTTIGEAPVNTLDGNQVTDVSIAKQVLNEVSREVQGQGWHFNTEDGVKLTPDNNNQLVVPNDVARIDADDFNVVIRENRLFDLDDRSFTFTSPITVTIVYYQDFSVLPDVAKKYITTRAARIYSDRMLNSESIHQMVRRDEQSALIDLKEFEGDTADYNMMDSYSVSRVMNRGFNRRIL</sequence>
<keyword evidence="2" id="KW-1185">Reference proteome</keyword>